<dbReference type="InterPro" id="IPR002397">
    <property type="entry name" value="Cyt_P450_B"/>
</dbReference>
<evidence type="ECO:0000313" key="2">
    <source>
        <dbReference type="EMBL" id="MDT0317887.1"/>
    </source>
</evidence>
<dbReference type="EMBL" id="JAVREM010000004">
    <property type="protein sequence ID" value="MDT0317887.1"/>
    <property type="molecule type" value="Genomic_DNA"/>
</dbReference>
<dbReference type="RefSeq" id="WP_311596158.1">
    <property type="nucleotide sequence ID" value="NZ_JAVREM010000004.1"/>
</dbReference>
<dbReference type="PANTHER" id="PTHR46696">
    <property type="entry name" value="P450, PUTATIVE (EUROFUNG)-RELATED"/>
    <property type="match status" value="1"/>
</dbReference>
<dbReference type="CDD" id="cd11029">
    <property type="entry name" value="CYP107-like"/>
    <property type="match status" value="1"/>
</dbReference>
<dbReference type="PANTHER" id="PTHR46696:SF1">
    <property type="entry name" value="CYTOCHROME P450 YJIB-RELATED"/>
    <property type="match status" value="1"/>
</dbReference>
<dbReference type="Pfam" id="PF00067">
    <property type="entry name" value="p450"/>
    <property type="match status" value="1"/>
</dbReference>
<dbReference type="InterPro" id="IPR036396">
    <property type="entry name" value="Cyt_P450_sf"/>
</dbReference>
<dbReference type="Gene3D" id="1.10.630.10">
    <property type="entry name" value="Cytochrome P450"/>
    <property type="match status" value="1"/>
</dbReference>
<gene>
    <name evidence="2" type="ORF">RNC47_05960</name>
</gene>
<accession>A0ABU2LJW7</accession>
<sequence length="389" mass="42115">MSQTTAPFTDDFARDPYRALARLREAAPVHHVTLPDGSRAWLVTRDAEVRPLLADDRRLSVDKRHSRTGYTGFSLPPALDRNLLNVDGADHLRLRRLVSQGFTPRRVAALRPAITATAERLAAALTPDGSDLVADFATPLPLAVIGDLFALPEADRAPFARWITTMLTPPTPRDAVAAITAVHRFLVDLVAARRAAPGDDLLSALVAARDEDDRLTEDELVSLAFLILGAGIENVQHTVSAGLFALSRHPDQLAALRSEPALLPGAVEEFLRYAHPNLTAIRRFATEDLAVAGTAIPAGETVLLCLASANRDPRRHADPEAFDVRRPTQPAQLALGAGLHYCLGAPLARLEIEVALSTLLPRFPHLDTGSARWRTNFRSHALACLPVTA</sequence>
<organism evidence="2 3">
    <name type="scientific">Streptomyces millisiae</name>
    <dbReference type="NCBI Taxonomy" id="3075542"/>
    <lineage>
        <taxon>Bacteria</taxon>
        <taxon>Bacillati</taxon>
        <taxon>Actinomycetota</taxon>
        <taxon>Actinomycetes</taxon>
        <taxon>Kitasatosporales</taxon>
        <taxon>Streptomycetaceae</taxon>
        <taxon>Streptomyces</taxon>
    </lineage>
</organism>
<dbReference type="PRINTS" id="PR00359">
    <property type="entry name" value="BP450"/>
</dbReference>
<reference evidence="3" key="1">
    <citation type="submission" date="2023-07" db="EMBL/GenBank/DDBJ databases">
        <title>30 novel species of actinomycetes from the DSMZ collection.</title>
        <authorList>
            <person name="Nouioui I."/>
        </authorList>
    </citation>
    <scope>NUCLEOTIDE SEQUENCE [LARGE SCALE GENOMIC DNA]</scope>
    <source>
        <strain evidence="3">DSM 44918</strain>
    </source>
</reference>
<keyword evidence="3" id="KW-1185">Reference proteome</keyword>
<protein>
    <submittedName>
        <fullName evidence="2">Cytochrome P450</fullName>
    </submittedName>
</protein>
<dbReference type="SUPFAM" id="SSF48264">
    <property type="entry name" value="Cytochrome P450"/>
    <property type="match status" value="1"/>
</dbReference>
<proteinExistence type="inferred from homology"/>
<comment type="caution">
    <text evidence="2">The sequence shown here is derived from an EMBL/GenBank/DDBJ whole genome shotgun (WGS) entry which is preliminary data.</text>
</comment>
<name>A0ABU2LJW7_9ACTN</name>
<evidence type="ECO:0000313" key="3">
    <source>
        <dbReference type="Proteomes" id="UP001183420"/>
    </source>
</evidence>
<evidence type="ECO:0000256" key="1">
    <source>
        <dbReference type="ARBA" id="ARBA00010617"/>
    </source>
</evidence>
<comment type="similarity">
    <text evidence="1">Belongs to the cytochrome P450 family.</text>
</comment>
<dbReference type="InterPro" id="IPR001128">
    <property type="entry name" value="Cyt_P450"/>
</dbReference>
<dbReference type="Proteomes" id="UP001183420">
    <property type="component" value="Unassembled WGS sequence"/>
</dbReference>